<dbReference type="RefSeq" id="WP_170175230.1">
    <property type="nucleotide sequence ID" value="NZ_RKRA01000001.1"/>
</dbReference>
<evidence type="ECO:0000256" key="2">
    <source>
        <dbReference type="SAM" id="SignalP"/>
    </source>
</evidence>
<name>A0A3N5A4K0_9MICO</name>
<dbReference type="CDD" id="cd01048">
    <property type="entry name" value="Ferritin_like_AB2"/>
    <property type="match status" value="1"/>
</dbReference>
<comment type="caution">
    <text evidence="4">The sequence shown here is derived from an EMBL/GenBank/DDBJ whole genome shotgun (WGS) entry which is preliminary data.</text>
</comment>
<keyword evidence="2" id="KW-0732">Signal</keyword>
<proteinExistence type="predicted"/>
<dbReference type="Gene3D" id="1.20.1260.10">
    <property type="match status" value="1"/>
</dbReference>
<dbReference type="Proteomes" id="UP000280726">
    <property type="component" value="Unassembled WGS sequence"/>
</dbReference>
<organism evidence="4 5">
    <name type="scientific">Georgenia muralis</name>
    <dbReference type="NCBI Taxonomy" id="154117"/>
    <lineage>
        <taxon>Bacteria</taxon>
        <taxon>Bacillati</taxon>
        <taxon>Actinomycetota</taxon>
        <taxon>Actinomycetes</taxon>
        <taxon>Micrococcales</taxon>
        <taxon>Bogoriellaceae</taxon>
        <taxon>Georgenia</taxon>
    </lineage>
</organism>
<dbReference type="InterPro" id="IPR009078">
    <property type="entry name" value="Ferritin-like_SF"/>
</dbReference>
<feature type="compositionally biased region" description="Gly residues" evidence="1">
    <location>
        <begin position="216"/>
        <end position="226"/>
    </location>
</feature>
<evidence type="ECO:0000313" key="4">
    <source>
        <dbReference type="EMBL" id="RPF26721.1"/>
    </source>
</evidence>
<dbReference type="SUPFAM" id="SSF47240">
    <property type="entry name" value="Ferritin-like"/>
    <property type="match status" value="1"/>
</dbReference>
<feature type="compositionally biased region" description="Low complexity" evidence="1">
    <location>
        <begin position="204"/>
        <end position="215"/>
    </location>
</feature>
<evidence type="ECO:0000313" key="5">
    <source>
        <dbReference type="Proteomes" id="UP000280726"/>
    </source>
</evidence>
<feature type="domain" description="DUF2202" evidence="3">
    <location>
        <begin position="58"/>
        <end position="191"/>
    </location>
</feature>
<feature type="signal peptide" evidence="2">
    <location>
        <begin position="1"/>
        <end position="26"/>
    </location>
</feature>
<dbReference type="InterPro" id="IPR012347">
    <property type="entry name" value="Ferritin-like"/>
</dbReference>
<dbReference type="Pfam" id="PF09968">
    <property type="entry name" value="DUF2202"/>
    <property type="match status" value="1"/>
</dbReference>
<accession>A0A3N5A4K0</accession>
<dbReference type="AlphaFoldDB" id="A0A3N5A4K0"/>
<feature type="chain" id="PRO_5018237748" description="DUF2202 domain-containing protein" evidence="2">
    <location>
        <begin position="27"/>
        <end position="226"/>
    </location>
</feature>
<dbReference type="InterPro" id="IPR019243">
    <property type="entry name" value="DUF2202"/>
</dbReference>
<gene>
    <name evidence="4" type="ORF">EDD32_1171</name>
</gene>
<keyword evidence="5" id="KW-1185">Reference proteome</keyword>
<dbReference type="EMBL" id="RKRA01000001">
    <property type="protein sequence ID" value="RPF26721.1"/>
    <property type="molecule type" value="Genomic_DNA"/>
</dbReference>
<evidence type="ECO:0000256" key="1">
    <source>
        <dbReference type="SAM" id="MobiDB-lite"/>
    </source>
</evidence>
<evidence type="ECO:0000259" key="3">
    <source>
        <dbReference type="Pfam" id="PF09968"/>
    </source>
</evidence>
<protein>
    <recommendedName>
        <fullName evidence="3">DUF2202 domain-containing protein</fullName>
    </recommendedName>
</protein>
<feature type="region of interest" description="Disordered" evidence="1">
    <location>
        <begin position="202"/>
        <end position="226"/>
    </location>
</feature>
<sequence length="226" mass="23662">MRIMRTGAVALAVAAVAVGTAGVATARPAGPGDGWPGGPNRSGDPVAAVTVDLTDEEVAGLVFTREEEAMARDVYQSFAELYPETEVFTRIATSEQRHFDAIGNVLERYGIDDPSTGEPGVYVDGAVQDLYDGWLADGSVSVQAAYEVGVELETVDIEDLQGLVDATDNAMLDRVYSNLLAGSENHLAAFEAAAAGETPALCTQDGTGMQDRQMMGRGGHGPGHRS</sequence>
<reference evidence="4 5" key="1">
    <citation type="submission" date="2018-11" db="EMBL/GenBank/DDBJ databases">
        <title>Sequencing the genomes of 1000 actinobacteria strains.</title>
        <authorList>
            <person name="Klenk H.-P."/>
        </authorList>
    </citation>
    <scope>NUCLEOTIDE SEQUENCE [LARGE SCALE GENOMIC DNA]</scope>
    <source>
        <strain evidence="4 5">DSM 14418</strain>
    </source>
</reference>
<feature type="region of interest" description="Disordered" evidence="1">
    <location>
        <begin position="25"/>
        <end position="44"/>
    </location>
</feature>